<dbReference type="InterPro" id="IPR008271">
    <property type="entry name" value="Ser/Thr_kinase_AS"/>
</dbReference>
<dbReference type="InterPro" id="IPR017441">
    <property type="entry name" value="Protein_kinase_ATP_BS"/>
</dbReference>
<organism evidence="19 20">
    <name type="scientific">Brassica napus</name>
    <name type="common">Rape</name>
    <dbReference type="NCBI Taxonomy" id="3708"/>
    <lineage>
        <taxon>Eukaryota</taxon>
        <taxon>Viridiplantae</taxon>
        <taxon>Streptophyta</taxon>
        <taxon>Embryophyta</taxon>
        <taxon>Tracheophyta</taxon>
        <taxon>Spermatophyta</taxon>
        <taxon>Magnoliopsida</taxon>
        <taxon>eudicotyledons</taxon>
        <taxon>Gunneridae</taxon>
        <taxon>Pentapetalae</taxon>
        <taxon>rosids</taxon>
        <taxon>malvids</taxon>
        <taxon>Brassicales</taxon>
        <taxon>Brassicaceae</taxon>
        <taxon>Brassiceae</taxon>
        <taxon>Brassica</taxon>
    </lineage>
</organism>
<keyword evidence="5" id="KW-0808">Transferase</keyword>
<evidence type="ECO:0000256" key="7">
    <source>
        <dbReference type="ARBA" id="ARBA00022729"/>
    </source>
</evidence>
<dbReference type="InterPro" id="IPR000719">
    <property type="entry name" value="Prot_kinase_dom"/>
</dbReference>
<dbReference type="Gene3D" id="1.10.510.10">
    <property type="entry name" value="Transferase(Phosphotransferase) domain 1"/>
    <property type="match status" value="2"/>
</dbReference>
<evidence type="ECO:0000313" key="20">
    <source>
        <dbReference type="Proteomes" id="UP000824890"/>
    </source>
</evidence>
<dbReference type="PROSITE" id="PS00107">
    <property type="entry name" value="PROTEIN_KINASE_ATP"/>
    <property type="match status" value="2"/>
</dbReference>
<dbReference type="Pfam" id="PF00139">
    <property type="entry name" value="Lectin_legB"/>
    <property type="match status" value="2"/>
</dbReference>
<evidence type="ECO:0000256" key="9">
    <source>
        <dbReference type="ARBA" id="ARBA00022741"/>
    </source>
</evidence>
<feature type="transmembrane region" description="Helical" evidence="16">
    <location>
        <begin position="682"/>
        <end position="700"/>
    </location>
</feature>
<keyword evidence="8" id="KW-0430">Lectin</keyword>
<dbReference type="PROSITE" id="PS50011">
    <property type="entry name" value="PROTEIN_KINASE_DOM"/>
    <property type="match status" value="2"/>
</dbReference>
<evidence type="ECO:0000256" key="10">
    <source>
        <dbReference type="ARBA" id="ARBA00022777"/>
    </source>
</evidence>
<evidence type="ECO:0000256" key="2">
    <source>
        <dbReference type="ARBA" id="ARBA00008536"/>
    </source>
</evidence>
<feature type="transmembrane region" description="Helical" evidence="16">
    <location>
        <begin position="734"/>
        <end position="757"/>
    </location>
</feature>
<keyword evidence="6 16" id="KW-0812">Transmembrane</keyword>
<keyword evidence="7 17" id="KW-0732">Signal</keyword>
<dbReference type="SUPFAM" id="SSF56112">
    <property type="entry name" value="Protein kinase-like (PK-like)"/>
    <property type="match status" value="2"/>
</dbReference>
<gene>
    <name evidence="19" type="ORF">HID58_010211</name>
</gene>
<dbReference type="PANTHER" id="PTHR27007">
    <property type="match status" value="1"/>
</dbReference>
<evidence type="ECO:0000256" key="6">
    <source>
        <dbReference type="ARBA" id="ARBA00022692"/>
    </source>
</evidence>
<evidence type="ECO:0000256" key="4">
    <source>
        <dbReference type="ARBA" id="ARBA00022527"/>
    </source>
</evidence>
<feature type="signal peptide" evidence="17">
    <location>
        <begin position="1"/>
        <end position="30"/>
    </location>
</feature>
<evidence type="ECO:0000256" key="17">
    <source>
        <dbReference type="SAM" id="SignalP"/>
    </source>
</evidence>
<keyword evidence="10" id="KW-0418">Kinase</keyword>
<keyword evidence="9 15" id="KW-0547">Nucleotide-binding</keyword>
<reference evidence="19 20" key="1">
    <citation type="submission" date="2021-05" db="EMBL/GenBank/DDBJ databases">
        <title>Genome Assembly of Synthetic Allotetraploid Brassica napus Reveals Homoeologous Exchanges between Subgenomes.</title>
        <authorList>
            <person name="Davis J.T."/>
        </authorList>
    </citation>
    <scope>NUCLEOTIDE SEQUENCE [LARGE SCALE GENOMIC DNA]</scope>
    <source>
        <strain evidence="20">cv. Da-Ae</strain>
        <tissue evidence="19">Seedling</tissue>
    </source>
</reference>
<feature type="domain" description="Protein kinase" evidence="18">
    <location>
        <begin position="296"/>
        <end position="678"/>
    </location>
</feature>
<feature type="non-terminal residue" evidence="19">
    <location>
        <position position="1"/>
    </location>
</feature>
<keyword evidence="20" id="KW-1185">Reference proteome</keyword>
<dbReference type="SUPFAM" id="SSF49899">
    <property type="entry name" value="Concanavalin A-like lectins/glucanases"/>
    <property type="match status" value="3"/>
</dbReference>
<dbReference type="InterPro" id="IPR013320">
    <property type="entry name" value="ConA-like_dom_sf"/>
</dbReference>
<evidence type="ECO:0000256" key="16">
    <source>
        <dbReference type="SAM" id="Phobius"/>
    </source>
</evidence>
<comment type="subcellular location">
    <subcellularLocation>
        <location evidence="1">Membrane</location>
        <topology evidence="1">Single-pass type I membrane protein</topology>
    </subcellularLocation>
</comment>
<feature type="binding site" evidence="15">
    <location>
        <position position="820"/>
    </location>
    <ligand>
        <name>ATP</name>
        <dbReference type="ChEBI" id="CHEBI:30616"/>
    </ligand>
</feature>
<protein>
    <recommendedName>
        <fullName evidence="18">Protein kinase domain-containing protein</fullName>
    </recommendedName>
</protein>
<dbReference type="InterPro" id="IPR011009">
    <property type="entry name" value="Kinase-like_dom_sf"/>
</dbReference>
<dbReference type="Pfam" id="PF00069">
    <property type="entry name" value="Pkinase"/>
    <property type="match status" value="1"/>
</dbReference>
<dbReference type="EMBL" id="JAGKQM010000003">
    <property type="protein sequence ID" value="KAH0933094.1"/>
    <property type="molecule type" value="Genomic_DNA"/>
</dbReference>
<keyword evidence="4" id="KW-0723">Serine/threonine-protein kinase</keyword>
<name>A0ABQ8DUR1_BRANA</name>
<feature type="chain" id="PRO_5046771879" description="Protein kinase domain-containing protein" evidence="17">
    <location>
        <begin position="31"/>
        <end position="1132"/>
    </location>
</feature>
<dbReference type="CDD" id="cd06899">
    <property type="entry name" value="lectin_legume_LecRK_Arcelin_ConA"/>
    <property type="match status" value="2"/>
</dbReference>
<dbReference type="Gene3D" id="2.60.120.200">
    <property type="match status" value="2"/>
</dbReference>
<keyword evidence="12 16" id="KW-1133">Transmembrane helix</keyword>
<dbReference type="SMART" id="SM00220">
    <property type="entry name" value="S_TKc"/>
    <property type="match status" value="1"/>
</dbReference>
<evidence type="ECO:0000259" key="18">
    <source>
        <dbReference type="PROSITE" id="PS50011"/>
    </source>
</evidence>
<dbReference type="Pfam" id="PF07714">
    <property type="entry name" value="PK_Tyr_Ser-Thr"/>
    <property type="match status" value="1"/>
</dbReference>
<accession>A0ABQ8DUR1</accession>
<evidence type="ECO:0000256" key="15">
    <source>
        <dbReference type="PROSITE-ProRule" id="PRU10141"/>
    </source>
</evidence>
<evidence type="ECO:0000256" key="12">
    <source>
        <dbReference type="ARBA" id="ARBA00022989"/>
    </source>
</evidence>
<evidence type="ECO:0000256" key="14">
    <source>
        <dbReference type="ARBA" id="ARBA00023170"/>
    </source>
</evidence>
<comment type="similarity">
    <text evidence="3">In the C-terminal section; belongs to the protein kinase superfamily. Ser/Thr protein kinase family.</text>
</comment>
<sequence>LNQLMNMSCRINLLMVLVIIALINTETSLGRLVMEGSAGFMNGFRTLTNTKKHNRHRGSHGMAFVISPTRGISGASADQYLGMFNDTNNGKSSNHVIAVELDIHKDDEFGDIDDNHVGININGMRSTMSAPAGFYDQNGQFRNLSLISGNLLQVTVLYSQEDKQLNVTLSSPEEAYYPKKPLLSLNQDLSPYVLENMYVGCTASTGSIGALHYVWSIHAYSFLIFPPYPQPDSQVKRTVLVTFLTFALFVALVASAFSIFFYKRHKMVKEVLEEWEIQCGPHRFSYKELFKATKGFHDRQLLGRGGFGQVFKGTLPGSDAEVAVKRVSHDSRQGMQEFLAEISTIGRLRHPNLVRLQGYCRRLIEPRVDTNKVVLVEWTLECWKNGDILEAVNETLRQEHNREQLELVLILGVLCSHQVPGVRPDMLQVVQILNGNLQLPDNLLDIVKAEKVRMWSETSERVVDVLTSQCSVVIMSRKLDWWMVMLIIALTNTKNSHCKLKHAYGQAFDDEILTFKNNFTNGTVPSFSVSFFFAIVPEHKHKGSHGMAFVISPTRGTPGASADQYLGIFNKSNNGNISNHIIAVELDIHKDEEFGDVDDNHVGININGMESIDSHPAGYYDQDGQFRNISLISGKLLRVTILYSQENKQLNVTLSSPEEAYHPDKPLLSLNKDLSPYVLEKMYVGFSASTGLVGAMHYMWNWFFTYGLSVHELDFPIPTFPPYPNPKSQVKRTVMATFLTILLFIALVASALSIFFYKRHKMVKEVLEEWEIQCGPHRFSYKELFKATKGFSDKQLLGKGGFGQVFKGTLPGSDTEIAVKRISHDSRQGMQEFLAEISTIGRLRHQNLVRLQGYCRYKEQLYLVYDFMPNGSLDKYLYRRGNQEPLTWNQRFKIIKDVAYALCYLHHEWGQVVIHRDIKPANVLIDHHMDARLGDFGLAKLYDQGFVPHTSRVIGTIGYIAPELIRSGRATTGTDVYAFGLFMLEVSCGRRLIEPRAPSNEAVLAEWTLECWESGDILEAASERLRGEQDREQVELVLKLGVLCSHQVATIRPDMSKVIKILNCDVQLPDNLLDIVKAEKIRVWSETSERALGVLNTQMFRPDMPTVVKIMDGVSQLHDNLLDIVRTEKLGK</sequence>
<dbReference type="Gene3D" id="3.30.200.20">
    <property type="entry name" value="Phosphorylase Kinase, domain 1"/>
    <property type="match status" value="2"/>
</dbReference>
<keyword evidence="14" id="KW-0675">Receptor</keyword>
<dbReference type="Proteomes" id="UP000824890">
    <property type="component" value="Unassembled WGS sequence"/>
</dbReference>
<evidence type="ECO:0000256" key="8">
    <source>
        <dbReference type="ARBA" id="ARBA00022734"/>
    </source>
</evidence>
<evidence type="ECO:0000256" key="11">
    <source>
        <dbReference type="ARBA" id="ARBA00022840"/>
    </source>
</evidence>
<feature type="domain" description="Protein kinase" evidence="18">
    <location>
        <begin position="791"/>
        <end position="1049"/>
    </location>
</feature>
<feature type="binding site" evidence="15">
    <location>
        <position position="325"/>
    </location>
    <ligand>
        <name>ATP</name>
        <dbReference type="ChEBI" id="CHEBI:30616"/>
    </ligand>
</feature>
<dbReference type="PROSITE" id="PS00108">
    <property type="entry name" value="PROTEIN_KINASE_ST"/>
    <property type="match status" value="1"/>
</dbReference>
<dbReference type="CDD" id="cd14066">
    <property type="entry name" value="STKc_IRAK"/>
    <property type="match status" value="1"/>
</dbReference>
<evidence type="ECO:0000256" key="3">
    <source>
        <dbReference type="ARBA" id="ARBA00010217"/>
    </source>
</evidence>
<feature type="non-terminal residue" evidence="19">
    <location>
        <position position="1132"/>
    </location>
</feature>
<evidence type="ECO:0000256" key="1">
    <source>
        <dbReference type="ARBA" id="ARBA00004479"/>
    </source>
</evidence>
<evidence type="ECO:0000256" key="5">
    <source>
        <dbReference type="ARBA" id="ARBA00022679"/>
    </source>
</evidence>
<evidence type="ECO:0000256" key="13">
    <source>
        <dbReference type="ARBA" id="ARBA00023136"/>
    </source>
</evidence>
<feature type="transmembrane region" description="Helical" evidence="16">
    <location>
        <begin position="239"/>
        <end position="262"/>
    </location>
</feature>
<evidence type="ECO:0000313" key="19">
    <source>
        <dbReference type="EMBL" id="KAH0933094.1"/>
    </source>
</evidence>
<proteinExistence type="inferred from homology"/>
<dbReference type="InterPro" id="IPR001245">
    <property type="entry name" value="Ser-Thr/Tyr_kinase_cat_dom"/>
</dbReference>
<keyword evidence="11 15" id="KW-0067">ATP-binding</keyword>
<dbReference type="InterPro" id="IPR050528">
    <property type="entry name" value="L-type_Lectin-RKs"/>
</dbReference>
<dbReference type="InterPro" id="IPR001220">
    <property type="entry name" value="Legume_lectin_dom"/>
</dbReference>
<comment type="similarity">
    <text evidence="2">In the N-terminal section; belongs to the leguminous lectin family.</text>
</comment>
<keyword evidence="13 16" id="KW-0472">Membrane</keyword>
<comment type="caution">
    <text evidence="19">The sequence shown here is derived from an EMBL/GenBank/DDBJ whole genome shotgun (WGS) entry which is preliminary data.</text>
</comment>